<dbReference type="EMBL" id="FOBI01000001">
    <property type="protein sequence ID" value="SEK49689.1"/>
    <property type="molecule type" value="Genomic_DNA"/>
</dbReference>
<dbReference type="InterPro" id="IPR036584">
    <property type="entry name" value="FliS_sf"/>
</dbReference>
<dbReference type="CDD" id="cd16098">
    <property type="entry name" value="FliS"/>
    <property type="match status" value="1"/>
</dbReference>
<dbReference type="Proteomes" id="UP000199297">
    <property type="component" value="Unassembled WGS sequence"/>
</dbReference>
<keyword evidence="8" id="KW-1185">Reference proteome</keyword>
<keyword evidence="7" id="KW-0966">Cell projection</keyword>
<reference evidence="8" key="1">
    <citation type="submission" date="2016-10" db="EMBL/GenBank/DDBJ databases">
        <authorList>
            <person name="Varghese N."/>
            <person name="Submissions S."/>
        </authorList>
    </citation>
    <scope>NUCLEOTIDE SEQUENCE [LARGE SCALE GENOMIC DNA]</scope>
    <source>
        <strain evidence="8">CGMCC 1.9127</strain>
    </source>
</reference>
<dbReference type="Pfam" id="PF02561">
    <property type="entry name" value="FliS"/>
    <property type="match status" value="1"/>
</dbReference>
<dbReference type="PIRSF" id="PIRSF039090">
    <property type="entry name" value="Flis"/>
    <property type="match status" value="1"/>
</dbReference>
<evidence type="ECO:0000256" key="2">
    <source>
        <dbReference type="ARBA" id="ARBA00008787"/>
    </source>
</evidence>
<gene>
    <name evidence="7" type="ORF">SAMN05216262_101500</name>
</gene>
<keyword evidence="5" id="KW-0143">Chaperone</keyword>
<sequence>MRQNLKAYKQVDVNSSLLESNPHQIILMMFDGMLQGIAVAKGAIERKDYELKAKSISKAINILQALRQSLDFESQPEISNNFDVMYSYCIDKLTDISVSLDVDGFAEVVDMLKPLRDAWFAMPESGKQEGLTLLAEKNKQVAGA</sequence>
<dbReference type="InterPro" id="IPR003713">
    <property type="entry name" value="FliS"/>
</dbReference>
<dbReference type="OrthoDB" id="9792010at2"/>
<dbReference type="PANTHER" id="PTHR34773:SF1">
    <property type="entry name" value="FLAGELLAR SECRETION CHAPERONE FLIS"/>
    <property type="match status" value="1"/>
</dbReference>
<comment type="similarity">
    <text evidence="2 6">Belongs to the FliS family.</text>
</comment>
<dbReference type="AlphaFoldDB" id="A0A1H7HHB5"/>
<organism evidence="7 8">
    <name type="scientific">Colwellia chukchiensis</name>
    <dbReference type="NCBI Taxonomy" id="641665"/>
    <lineage>
        <taxon>Bacteria</taxon>
        <taxon>Pseudomonadati</taxon>
        <taxon>Pseudomonadota</taxon>
        <taxon>Gammaproteobacteria</taxon>
        <taxon>Alteromonadales</taxon>
        <taxon>Colwelliaceae</taxon>
        <taxon>Colwellia</taxon>
    </lineage>
</organism>
<dbReference type="RefSeq" id="WP_085282364.1">
    <property type="nucleotide sequence ID" value="NZ_FOBI01000001.1"/>
</dbReference>
<dbReference type="NCBIfam" id="TIGR00208">
    <property type="entry name" value="fliS"/>
    <property type="match status" value="1"/>
</dbReference>
<evidence type="ECO:0000256" key="1">
    <source>
        <dbReference type="ARBA" id="ARBA00004514"/>
    </source>
</evidence>
<keyword evidence="4 6" id="KW-1005">Bacterial flagellum biogenesis</keyword>
<dbReference type="GO" id="GO:0044780">
    <property type="term" value="P:bacterial-type flagellum assembly"/>
    <property type="evidence" value="ECO:0007669"/>
    <property type="project" value="InterPro"/>
</dbReference>
<evidence type="ECO:0000256" key="6">
    <source>
        <dbReference type="PIRNR" id="PIRNR039090"/>
    </source>
</evidence>
<comment type="subcellular location">
    <subcellularLocation>
        <location evidence="1 6">Cytoplasm</location>
        <location evidence="1 6">Cytosol</location>
    </subcellularLocation>
</comment>
<accession>A0A1H7HHB5</accession>
<keyword evidence="3 6" id="KW-0963">Cytoplasm</keyword>
<dbReference type="PANTHER" id="PTHR34773">
    <property type="entry name" value="FLAGELLAR SECRETION CHAPERONE FLIS"/>
    <property type="match status" value="1"/>
</dbReference>
<evidence type="ECO:0000313" key="8">
    <source>
        <dbReference type="Proteomes" id="UP000199297"/>
    </source>
</evidence>
<keyword evidence="7" id="KW-0969">Cilium</keyword>
<protein>
    <recommendedName>
        <fullName evidence="6">Flagellar secretion chaperone FliS</fullName>
    </recommendedName>
</protein>
<dbReference type="GO" id="GO:0071973">
    <property type="term" value="P:bacterial-type flagellum-dependent cell motility"/>
    <property type="evidence" value="ECO:0007669"/>
    <property type="project" value="TreeGrafter"/>
</dbReference>
<evidence type="ECO:0000256" key="3">
    <source>
        <dbReference type="ARBA" id="ARBA00022490"/>
    </source>
</evidence>
<keyword evidence="7" id="KW-0282">Flagellum</keyword>
<dbReference type="STRING" id="641665.GCA_002104455_00205"/>
<evidence type="ECO:0000313" key="7">
    <source>
        <dbReference type="EMBL" id="SEK49689.1"/>
    </source>
</evidence>
<dbReference type="Gene3D" id="1.20.120.340">
    <property type="entry name" value="Flagellar protein FliS"/>
    <property type="match status" value="1"/>
</dbReference>
<dbReference type="SUPFAM" id="SSF101116">
    <property type="entry name" value="Flagellar export chaperone FliS"/>
    <property type="match status" value="1"/>
</dbReference>
<name>A0A1H7HHB5_9GAMM</name>
<proteinExistence type="inferred from homology"/>
<evidence type="ECO:0000256" key="5">
    <source>
        <dbReference type="ARBA" id="ARBA00023186"/>
    </source>
</evidence>
<dbReference type="GO" id="GO:0005829">
    <property type="term" value="C:cytosol"/>
    <property type="evidence" value="ECO:0007669"/>
    <property type="project" value="UniProtKB-SubCell"/>
</dbReference>
<evidence type="ECO:0000256" key="4">
    <source>
        <dbReference type="ARBA" id="ARBA00022795"/>
    </source>
</evidence>